<evidence type="ECO:0000313" key="2">
    <source>
        <dbReference type="Proteomes" id="UP001062846"/>
    </source>
</evidence>
<sequence>MDKSWMTIKNRLSKEYRDGVNSFVDFAVTNLGSDDQIRCLCLKCMNVERHFSIVVAFHLIQI</sequence>
<name>A0ACC0Q677_RHOML</name>
<organism evidence="1 2">
    <name type="scientific">Rhododendron molle</name>
    <name type="common">Chinese azalea</name>
    <name type="synonym">Azalea mollis</name>
    <dbReference type="NCBI Taxonomy" id="49168"/>
    <lineage>
        <taxon>Eukaryota</taxon>
        <taxon>Viridiplantae</taxon>
        <taxon>Streptophyta</taxon>
        <taxon>Embryophyta</taxon>
        <taxon>Tracheophyta</taxon>
        <taxon>Spermatophyta</taxon>
        <taxon>Magnoliopsida</taxon>
        <taxon>eudicotyledons</taxon>
        <taxon>Gunneridae</taxon>
        <taxon>Pentapetalae</taxon>
        <taxon>asterids</taxon>
        <taxon>Ericales</taxon>
        <taxon>Ericaceae</taxon>
        <taxon>Ericoideae</taxon>
        <taxon>Rhodoreae</taxon>
        <taxon>Rhododendron</taxon>
    </lineage>
</organism>
<keyword evidence="2" id="KW-1185">Reference proteome</keyword>
<dbReference type="EMBL" id="CM046388">
    <property type="protein sequence ID" value="KAI8572273.1"/>
    <property type="molecule type" value="Genomic_DNA"/>
</dbReference>
<gene>
    <name evidence="1" type="ORF">RHMOL_Rhmol01G0185300</name>
</gene>
<protein>
    <submittedName>
        <fullName evidence="1">Uncharacterized protein</fullName>
    </submittedName>
</protein>
<proteinExistence type="predicted"/>
<evidence type="ECO:0000313" key="1">
    <source>
        <dbReference type="EMBL" id="KAI8572273.1"/>
    </source>
</evidence>
<dbReference type="Proteomes" id="UP001062846">
    <property type="component" value="Chromosome 1"/>
</dbReference>
<accession>A0ACC0Q677</accession>
<reference evidence="1" key="1">
    <citation type="submission" date="2022-02" db="EMBL/GenBank/DDBJ databases">
        <title>Plant Genome Project.</title>
        <authorList>
            <person name="Zhang R.-G."/>
        </authorList>
    </citation>
    <scope>NUCLEOTIDE SEQUENCE</scope>
    <source>
        <strain evidence="1">AT1</strain>
    </source>
</reference>
<comment type="caution">
    <text evidence="1">The sequence shown here is derived from an EMBL/GenBank/DDBJ whole genome shotgun (WGS) entry which is preliminary data.</text>
</comment>